<dbReference type="SUPFAM" id="SSF48445">
    <property type="entry name" value="14-3-3 protein"/>
    <property type="match status" value="1"/>
</dbReference>
<sequence length="229" mass="26490">MEMRKGNQGRVERISKYRNNIRYEIWKICSSLWKLLKFHDYDSTLLTSTFSPKTINTFTTRMLQNVGNPDWTMACAFSDFFVFESVDIEELTLVELNLLLVAYETVTEARWASWNVVYSVELEEDNKGSERVGMILMYRSNIESELDKIYNRLLKVLWSLIPVDIATQGLCLEFGKGVLAMEISSPFFSTQVTSPPDYGNDQFRSILHWPCMDPCPNGGKQGKKKICLY</sequence>
<organism evidence="3 4">
    <name type="scientific">Coptis chinensis</name>
    <dbReference type="NCBI Taxonomy" id="261450"/>
    <lineage>
        <taxon>Eukaryota</taxon>
        <taxon>Viridiplantae</taxon>
        <taxon>Streptophyta</taxon>
        <taxon>Embryophyta</taxon>
        <taxon>Tracheophyta</taxon>
        <taxon>Spermatophyta</taxon>
        <taxon>Magnoliopsida</taxon>
        <taxon>Ranunculales</taxon>
        <taxon>Ranunculaceae</taxon>
        <taxon>Coptidoideae</taxon>
        <taxon>Coptis</taxon>
    </lineage>
</organism>
<proteinExistence type="inferred from homology"/>
<dbReference type="AlphaFoldDB" id="A0A835HJF3"/>
<dbReference type="PRINTS" id="PR00305">
    <property type="entry name" value="1433ZETA"/>
</dbReference>
<evidence type="ECO:0000259" key="2">
    <source>
        <dbReference type="Pfam" id="PF00244"/>
    </source>
</evidence>
<accession>A0A835HJF3</accession>
<dbReference type="EMBL" id="JADFTS010000007">
    <property type="protein sequence ID" value="KAF9599432.1"/>
    <property type="molecule type" value="Genomic_DNA"/>
</dbReference>
<comment type="similarity">
    <text evidence="1">Belongs to the 14-3-3 family.</text>
</comment>
<dbReference type="Proteomes" id="UP000631114">
    <property type="component" value="Unassembled WGS sequence"/>
</dbReference>
<dbReference type="InterPro" id="IPR023410">
    <property type="entry name" value="14-3-3_domain"/>
</dbReference>
<dbReference type="Pfam" id="PF00244">
    <property type="entry name" value="14-3-3"/>
    <property type="match status" value="1"/>
</dbReference>
<gene>
    <name evidence="3" type="ORF">IFM89_037198</name>
</gene>
<dbReference type="InterPro" id="IPR036815">
    <property type="entry name" value="14-3-3_dom_sf"/>
</dbReference>
<dbReference type="Gene3D" id="1.20.190.20">
    <property type="entry name" value="14-3-3 domain"/>
    <property type="match status" value="1"/>
</dbReference>
<feature type="domain" description="14-3-3" evidence="2">
    <location>
        <begin position="89"/>
        <end position="158"/>
    </location>
</feature>
<evidence type="ECO:0000256" key="1">
    <source>
        <dbReference type="ARBA" id="ARBA00006141"/>
    </source>
</evidence>
<keyword evidence="4" id="KW-1185">Reference proteome</keyword>
<reference evidence="3 4" key="1">
    <citation type="submission" date="2020-10" db="EMBL/GenBank/DDBJ databases">
        <title>The Coptis chinensis genome and diversification of protoberbering-type alkaloids.</title>
        <authorList>
            <person name="Wang B."/>
            <person name="Shu S."/>
            <person name="Song C."/>
            <person name="Liu Y."/>
        </authorList>
    </citation>
    <scope>NUCLEOTIDE SEQUENCE [LARGE SCALE GENOMIC DNA]</scope>
    <source>
        <strain evidence="3">HL-2020</strain>
        <tissue evidence="3">Leaf</tissue>
    </source>
</reference>
<evidence type="ECO:0000313" key="4">
    <source>
        <dbReference type="Proteomes" id="UP000631114"/>
    </source>
</evidence>
<protein>
    <recommendedName>
        <fullName evidence="2">14-3-3 domain-containing protein</fullName>
    </recommendedName>
</protein>
<dbReference type="PANTHER" id="PTHR18860">
    <property type="entry name" value="14-3-3 PROTEIN"/>
    <property type="match status" value="1"/>
</dbReference>
<evidence type="ECO:0000313" key="3">
    <source>
        <dbReference type="EMBL" id="KAF9599432.1"/>
    </source>
</evidence>
<comment type="caution">
    <text evidence="3">The sequence shown here is derived from an EMBL/GenBank/DDBJ whole genome shotgun (WGS) entry which is preliminary data.</text>
</comment>
<dbReference type="InterPro" id="IPR000308">
    <property type="entry name" value="14-3-3"/>
</dbReference>
<name>A0A835HJF3_9MAGN</name>